<organism evidence="1 2">
    <name type="scientific">Clostridium tetani</name>
    <dbReference type="NCBI Taxonomy" id="1513"/>
    <lineage>
        <taxon>Bacteria</taxon>
        <taxon>Bacillati</taxon>
        <taxon>Bacillota</taxon>
        <taxon>Clostridia</taxon>
        <taxon>Eubacteriales</taxon>
        <taxon>Clostridiaceae</taxon>
        <taxon>Clostridium</taxon>
    </lineage>
</organism>
<gene>
    <name evidence="1" type="ORF">K234311028_p20710</name>
</gene>
<protein>
    <submittedName>
        <fullName evidence="1">Uncharacterized protein</fullName>
    </submittedName>
</protein>
<keyword evidence="1" id="KW-0614">Plasmid</keyword>
<dbReference type="AlphaFoldDB" id="A0ABC8EFX9"/>
<name>A0ABC8EFX9_CLOTA</name>
<evidence type="ECO:0000313" key="1">
    <source>
        <dbReference type="EMBL" id="BDR82588.1"/>
    </source>
</evidence>
<sequence>MKEEIIRLVKECNDGAKLDLILYFIYKLLKNK</sequence>
<proteinExistence type="predicted"/>
<reference evidence="1 2" key="1">
    <citation type="submission" date="2022-09" db="EMBL/GenBank/DDBJ databases">
        <title>complete genome sequences of Clostridium tetani str. KHSU-234311-028 isolated from soil.</title>
        <authorList>
            <person name="Sekizuka T."/>
            <person name="Shitada C."/>
            <person name="Takahashi M."/>
            <person name="Kuroda M."/>
        </authorList>
    </citation>
    <scope>NUCLEOTIDE SEQUENCE [LARGE SCALE GENOMIC DNA]</scope>
    <source>
        <strain evidence="1 2">KHSU-234311-028</strain>
        <plasmid evidence="1 2">pKHSU-234311-028-2</plasmid>
    </source>
</reference>
<evidence type="ECO:0000313" key="2">
    <source>
        <dbReference type="Proteomes" id="UP001321763"/>
    </source>
</evidence>
<geneLocation type="plasmid" evidence="1 2">
    <name>pKHSU-234311-028-2</name>
</geneLocation>
<accession>A0ABC8EFX9</accession>
<dbReference type="Proteomes" id="UP001321763">
    <property type="component" value="Plasmid pKHSU-234311-028-2"/>
</dbReference>
<dbReference type="EMBL" id="AP026820">
    <property type="protein sequence ID" value="BDR82588.1"/>
    <property type="molecule type" value="Genomic_DNA"/>
</dbReference>